<protein>
    <submittedName>
        <fullName evidence="8">HBL037Wp</fullName>
    </submittedName>
</protein>
<dbReference type="EMBL" id="CP014242">
    <property type="protein sequence ID" value="AMD18865.1"/>
    <property type="molecule type" value="Genomic_DNA"/>
</dbReference>
<evidence type="ECO:0000256" key="1">
    <source>
        <dbReference type="ARBA" id="ARBA00001933"/>
    </source>
</evidence>
<dbReference type="Gene3D" id="3.40.640.10">
    <property type="entry name" value="Type I PLP-dependent aspartate aminotransferase-like (Major domain)"/>
    <property type="match status" value="1"/>
</dbReference>
<evidence type="ECO:0000256" key="5">
    <source>
        <dbReference type="ARBA" id="ARBA00022679"/>
    </source>
</evidence>
<comment type="cofactor">
    <cofactor evidence="1">
        <name>pyridoxal 5'-phosphate</name>
        <dbReference type="ChEBI" id="CHEBI:597326"/>
    </cofactor>
</comment>
<evidence type="ECO:0000313" key="8">
    <source>
        <dbReference type="EMBL" id="AMD18865.1"/>
    </source>
</evidence>
<keyword evidence="4" id="KW-0032">Aminotransferase</keyword>
<sequence>MVLDKRRFVRFVWLAQWNNRYHRLSSIPRARPDSILGLLEEFNQDQHPMKIDLTAGVYMDNSGKNSPLTAVNQAQLLLEQSGANKSLSYLPITGCPSFTNNVLKFLYTESAPNGKKFLDSDSISCIQTLGGTGALTLASVFLSSFVSDTLWLPQLTWANHCNVFSHNGFSDIRYYTYYEDGEVNVDGWCDQLRAVLTSKSARSDSPHSIVLHACCHNPTGMDPTIEQWSMIIPLINELGMVPIIDMAYQGLDSGNPDKDAYLLRLCLEYEWPNGLYLCQSFAKNMGLYSARVGSLSIVHPIRFPESKTQVDSQLKRIVRSLYSSPPRYGSMIATTILTNKNLKQQWYMDVKAIRDRLWLVRNTLHERLNWPRLIDKNTQHGMFYYSGLSPKQVNTLRKECSVYVTEDGRISLSGINSRNVDYVCEALLAVTAYNGN</sequence>
<dbReference type="CDD" id="cd00609">
    <property type="entry name" value="AAT_like"/>
    <property type="match status" value="1"/>
</dbReference>
<evidence type="ECO:0000256" key="4">
    <source>
        <dbReference type="ARBA" id="ARBA00022576"/>
    </source>
</evidence>
<dbReference type="GeneID" id="28722045"/>
<keyword evidence="9" id="KW-1185">Reference proteome</keyword>
<reference evidence="8 9" key="1">
    <citation type="submission" date="2016-01" db="EMBL/GenBank/DDBJ databases">
        <title>Genome sequence of the yeast Holleya sinecauda.</title>
        <authorList>
            <person name="Dietrich F.S."/>
        </authorList>
    </citation>
    <scope>NUCLEOTIDE SEQUENCE [LARGE SCALE GENOMIC DNA]</scope>
    <source>
        <strain evidence="8 9">ATCC 58844</strain>
    </source>
</reference>
<proteinExistence type="inferred from homology"/>
<feature type="domain" description="Aminotransferase class I/classII large" evidence="7">
    <location>
        <begin position="49"/>
        <end position="427"/>
    </location>
</feature>
<dbReference type="OrthoDB" id="6752799at2759"/>
<dbReference type="SUPFAM" id="SSF53383">
    <property type="entry name" value="PLP-dependent transferases"/>
    <property type="match status" value="1"/>
</dbReference>
<evidence type="ECO:0000313" key="9">
    <source>
        <dbReference type="Proteomes" id="UP000243052"/>
    </source>
</evidence>
<dbReference type="GO" id="GO:0004069">
    <property type="term" value="F:L-aspartate:2-oxoglutarate aminotransferase activity"/>
    <property type="evidence" value="ECO:0007669"/>
    <property type="project" value="UniProtKB-EC"/>
</dbReference>
<comment type="subunit">
    <text evidence="3">Homodimer.</text>
</comment>
<keyword evidence="5" id="KW-0808">Transferase</keyword>
<dbReference type="RefSeq" id="XP_017985861.1">
    <property type="nucleotide sequence ID" value="XM_018130043.1"/>
</dbReference>
<evidence type="ECO:0000256" key="2">
    <source>
        <dbReference type="ARBA" id="ARBA00007441"/>
    </source>
</evidence>
<dbReference type="PANTHER" id="PTHR11879:SF22">
    <property type="entry name" value="ASPARTATE AMINOTRANSFERASE, MITOCHONDRIAL"/>
    <property type="match status" value="1"/>
</dbReference>
<dbReference type="STRING" id="45286.A0A125RDX8"/>
<dbReference type="PRINTS" id="PR00799">
    <property type="entry name" value="TRANSAMINASE"/>
</dbReference>
<evidence type="ECO:0000256" key="6">
    <source>
        <dbReference type="ARBA" id="ARBA00022898"/>
    </source>
</evidence>
<comment type="similarity">
    <text evidence="2">Belongs to the class-I pyridoxal-phosphate-dependent aminotransferase family.</text>
</comment>
<dbReference type="InterPro" id="IPR015422">
    <property type="entry name" value="PyrdxlP-dep_Trfase_small"/>
</dbReference>
<evidence type="ECO:0000259" key="7">
    <source>
        <dbReference type="Pfam" id="PF00155"/>
    </source>
</evidence>
<gene>
    <name evidence="8" type="ORF">AW171_hschr2387</name>
</gene>
<evidence type="ECO:0000256" key="3">
    <source>
        <dbReference type="ARBA" id="ARBA00011738"/>
    </source>
</evidence>
<dbReference type="Proteomes" id="UP000243052">
    <property type="component" value="Chromosome ii"/>
</dbReference>
<dbReference type="InterPro" id="IPR015424">
    <property type="entry name" value="PyrdxlP-dep_Trfase"/>
</dbReference>
<accession>A0A125RDX8</accession>
<dbReference type="InterPro" id="IPR000796">
    <property type="entry name" value="Asp_trans"/>
</dbReference>
<keyword evidence="6" id="KW-0663">Pyridoxal phosphate</keyword>
<dbReference type="InterPro" id="IPR015421">
    <property type="entry name" value="PyrdxlP-dep_Trfase_major"/>
</dbReference>
<dbReference type="PANTHER" id="PTHR11879">
    <property type="entry name" value="ASPARTATE AMINOTRANSFERASE"/>
    <property type="match status" value="1"/>
</dbReference>
<dbReference type="GO" id="GO:0005739">
    <property type="term" value="C:mitochondrion"/>
    <property type="evidence" value="ECO:0007669"/>
    <property type="project" value="TreeGrafter"/>
</dbReference>
<dbReference type="GO" id="GO:0006533">
    <property type="term" value="P:L-aspartate catabolic process"/>
    <property type="evidence" value="ECO:0007669"/>
    <property type="project" value="TreeGrafter"/>
</dbReference>
<dbReference type="Gene3D" id="3.90.1150.10">
    <property type="entry name" value="Aspartate Aminotransferase, domain 1"/>
    <property type="match status" value="1"/>
</dbReference>
<dbReference type="InterPro" id="IPR004839">
    <property type="entry name" value="Aminotransferase_I/II_large"/>
</dbReference>
<name>A0A125RDX8_9SACH</name>
<organism evidence="8 9">
    <name type="scientific">Eremothecium sinecaudum</name>
    <dbReference type="NCBI Taxonomy" id="45286"/>
    <lineage>
        <taxon>Eukaryota</taxon>
        <taxon>Fungi</taxon>
        <taxon>Dikarya</taxon>
        <taxon>Ascomycota</taxon>
        <taxon>Saccharomycotina</taxon>
        <taxon>Saccharomycetes</taxon>
        <taxon>Saccharomycetales</taxon>
        <taxon>Saccharomycetaceae</taxon>
        <taxon>Eremothecium</taxon>
    </lineage>
</organism>
<dbReference type="Pfam" id="PF00155">
    <property type="entry name" value="Aminotran_1_2"/>
    <property type="match status" value="1"/>
</dbReference>
<dbReference type="AlphaFoldDB" id="A0A125RDX8"/>
<dbReference type="GO" id="GO:0030170">
    <property type="term" value="F:pyridoxal phosphate binding"/>
    <property type="evidence" value="ECO:0007669"/>
    <property type="project" value="InterPro"/>
</dbReference>
<dbReference type="FunFam" id="3.40.640.10:FF:000066">
    <property type="entry name" value="Aspartate aminotransferase"/>
    <property type="match status" value="1"/>
</dbReference>